<evidence type="ECO:0000256" key="3">
    <source>
        <dbReference type="ARBA" id="ARBA00022723"/>
    </source>
</evidence>
<evidence type="ECO:0000256" key="4">
    <source>
        <dbReference type="ARBA" id="ARBA00023002"/>
    </source>
</evidence>
<evidence type="ECO:0000256" key="6">
    <source>
        <dbReference type="ARBA" id="ARBA00023136"/>
    </source>
</evidence>
<dbReference type="GO" id="GO:0020037">
    <property type="term" value="F:heme binding"/>
    <property type="evidence" value="ECO:0007669"/>
    <property type="project" value="InterPro"/>
</dbReference>
<dbReference type="PANTHER" id="PTHR24300:SF375">
    <property type="entry name" value="CYTOCHROME P450 FAMILY"/>
    <property type="match status" value="1"/>
</dbReference>
<dbReference type="InterPro" id="IPR050182">
    <property type="entry name" value="Cytochrome_P450_fam2"/>
</dbReference>
<dbReference type="GO" id="GO:0016020">
    <property type="term" value="C:membrane"/>
    <property type="evidence" value="ECO:0007669"/>
    <property type="project" value="UniProtKB-SubCell"/>
</dbReference>
<feature type="chain" id="PRO_5012532728" evidence="9">
    <location>
        <begin position="20"/>
        <end position="486"/>
    </location>
</feature>
<dbReference type="GO" id="GO:0005506">
    <property type="term" value="F:iron ion binding"/>
    <property type="evidence" value="ECO:0007669"/>
    <property type="project" value="InterPro"/>
</dbReference>
<proteinExistence type="inferred from homology"/>
<dbReference type="OrthoDB" id="6081913at2759"/>
<gene>
    <name evidence="10" type="ORF">KP79_PYT12648</name>
</gene>
<keyword evidence="5 7" id="KW-0408">Iron</keyword>
<dbReference type="InterPro" id="IPR017972">
    <property type="entry name" value="Cyt_P450_CS"/>
</dbReference>
<comment type="caution">
    <text evidence="10">The sequence shown here is derived from an EMBL/GenBank/DDBJ whole genome shotgun (WGS) entry which is preliminary data.</text>
</comment>
<dbReference type="GO" id="GO:0005737">
    <property type="term" value="C:cytoplasm"/>
    <property type="evidence" value="ECO:0007669"/>
    <property type="project" value="TreeGrafter"/>
</dbReference>
<dbReference type="AlphaFoldDB" id="A0A210Q4X4"/>
<keyword evidence="3 7" id="KW-0479">Metal-binding</keyword>
<feature type="signal peptide" evidence="9">
    <location>
        <begin position="1"/>
        <end position="19"/>
    </location>
</feature>
<evidence type="ECO:0000256" key="7">
    <source>
        <dbReference type="PIRSR" id="PIRSR602401-1"/>
    </source>
</evidence>
<evidence type="ECO:0000256" key="9">
    <source>
        <dbReference type="SAM" id="SignalP"/>
    </source>
</evidence>
<name>A0A210Q4X4_MIZYE</name>
<keyword evidence="9" id="KW-0732">Signal</keyword>
<dbReference type="PANTHER" id="PTHR24300">
    <property type="entry name" value="CYTOCHROME P450 508A4-RELATED"/>
    <property type="match status" value="1"/>
</dbReference>
<evidence type="ECO:0000313" key="11">
    <source>
        <dbReference type="Proteomes" id="UP000242188"/>
    </source>
</evidence>
<keyword evidence="4 8" id="KW-0560">Oxidoreductase</keyword>
<organism evidence="10 11">
    <name type="scientific">Mizuhopecten yessoensis</name>
    <name type="common">Japanese scallop</name>
    <name type="synonym">Patinopecten yessoensis</name>
    <dbReference type="NCBI Taxonomy" id="6573"/>
    <lineage>
        <taxon>Eukaryota</taxon>
        <taxon>Metazoa</taxon>
        <taxon>Spiralia</taxon>
        <taxon>Lophotrochozoa</taxon>
        <taxon>Mollusca</taxon>
        <taxon>Bivalvia</taxon>
        <taxon>Autobranchia</taxon>
        <taxon>Pteriomorphia</taxon>
        <taxon>Pectinida</taxon>
        <taxon>Pectinoidea</taxon>
        <taxon>Pectinidae</taxon>
        <taxon>Mizuhopecten</taxon>
    </lineage>
</organism>
<keyword evidence="6" id="KW-0472">Membrane</keyword>
<reference evidence="10 11" key="1">
    <citation type="journal article" date="2017" name="Nat. Ecol. Evol.">
        <title>Scallop genome provides insights into evolution of bilaterian karyotype and development.</title>
        <authorList>
            <person name="Wang S."/>
            <person name="Zhang J."/>
            <person name="Jiao W."/>
            <person name="Li J."/>
            <person name="Xun X."/>
            <person name="Sun Y."/>
            <person name="Guo X."/>
            <person name="Huan P."/>
            <person name="Dong B."/>
            <person name="Zhang L."/>
            <person name="Hu X."/>
            <person name="Sun X."/>
            <person name="Wang J."/>
            <person name="Zhao C."/>
            <person name="Wang Y."/>
            <person name="Wang D."/>
            <person name="Huang X."/>
            <person name="Wang R."/>
            <person name="Lv J."/>
            <person name="Li Y."/>
            <person name="Zhang Z."/>
            <person name="Liu B."/>
            <person name="Lu W."/>
            <person name="Hui Y."/>
            <person name="Liang J."/>
            <person name="Zhou Z."/>
            <person name="Hou R."/>
            <person name="Li X."/>
            <person name="Liu Y."/>
            <person name="Li H."/>
            <person name="Ning X."/>
            <person name="Lin Y."/>
            <person name="Zhao L."/>
            <person name="Xing Q."/>
            <person name="Dou J."/>
            <person name="Li Y."/>
            <person name="Mao J."/>
            <person name="Guo H."/>
            <person name="Dou H."/>
            <person name="Li T."/>
            <person name="Mu C."/>
            <person name="Jiang W."/>
            <person name="Fu Q."/>
            <person name="Fu X."/>
            <person name="Miao Y."/>
            <person name="Liu J."/>
            <person name="Yu Q."/>
            <person name="Li R."/>
            <person name="Liao H."/>
            <person name="Li X."/>
            <person name="Kong Y."/>
            <person name="Jiang Z."/>
            <person name="Chourrout D."/>
            <person name="Li R."/>
            <person name="Bao Z."/>
        </authorList>
    </citation>
    <scope>NUCLEOTIDE SEQUENCE [LARGE SCALE GENOMIC DNA]</scope>
    <source>
        <strain evidence="10 11">PY_sf001</strain>
    </source>
</reference>
<dbReference type="InterPro" id="IPR036396">
    <property type="entry name" value="Cyt_P450_sf"/>
</dbReference>
<dbReference type="InterPro" id="IPR002401">
    <property type="entry name" value="Cyt_P450_E_grp-I"/>
</dbReference>
<protein>
    <submittedName>
        <fullName evidence="10">Cytochrome P450 2C8</fullName>
    </submittedName>
</protein>
<keyword evidence="8" id="KW-0503">Monooxygenase</keyword>
<dbReference type="SUPFAM" id="SSF48264">
    <property type="entry name" value="Cytochrome P450"/>
    <property type="match status" value="1"/>
</dbReference>
<comment type="cofactor">
    <cofactor evidence="7">
        <name>heme</name>
        <dbReference type="ChEBI" id="CHEBI:30413"/>
    </cofactor>
</comment>
<feature type="binding site" description="axial binding residue" evidence="7">
    <location>
        <position position="431"/>
    </location>
    <ligand>
        <name>heme</name>
        <dbReference type="ChEBI" id="CHEBI:30413"/>
    </ligand>
    <ligandPart>
        <name>Fe</name>
        <dbReference type="ChEBI" id="CHEBI:18248"/>
    </ligandPart>
</feature>
<dbReference type="FunFam" id="1.10.630.10:FF:000004">
    <property type="entry name" value="cytochrome P450 2D15 isoform X1"/>
    <property type="match status" value="1"/>
</dbReference>
<dbReference type="GO" id="GO:0016712">
    <property type="term" value="F:oxidoreductase activity, acting on paired donors, with incorporation or reduction of molecular oxygen, reduced flavin or flavoprotein as one donor, and incorporation of one atom of oxygen"/>
    <property type="evidence" value="ECO:0007669"/>
    <property type="project" value="TreeGrafter"/>
</dbReference>
<dbReference type="Proteomes" id="UP000242188">
    <property type="component" value="Unassembled WGS sequence"/>
</dbReference>
<dbReference type="Gene3D" id="1.10.630.10">
    <property type="entry name" value="Cytochrome P450"/>
    <property type="match status" value="1"/>
</dbReference>
<accession>A0A210Q4X4</accession>
<keyword evidence="11" id="KW-1185">Reference proteome</keyword>
<comment type="subcellular location">
    <subcellularLocation>
        <location evidence="1">Membrane</location>
    </subcellularLocation>
</comment>
<dbReference type="STRING" id="6573.A0A210Q4X4"/>
<evidence type="ECO:0000256" key="2">
    <source>
        <dbReference type="ARBA" id="ARBA00010617"/>
    </source>
</evidence>
<dbReference type="EMBL" id="NEDP02004995">
    <property type="protein sequence ID" value="OWF43761.1"/>
    <property type="molecule type" value="Genomic_DNA"/>
</dbReference>
<sequence>MFFLLVAVCLVLLVIFLSRRRLQHKNLPPGPTPLPVIGNLTCMRRNNVFLTFRELRVKYGDVFTLHIGNIVTVVFNGYATLREAFVQHGDSFSDRPNIFIFKDISKHHGIAGSSGDLWKEHRTFALKTLREFGFGKRGLESKIIEEIEAYLPCLEEKNGEPFNIHALTQTSVSNVICSIVFGQRFDYKDERFTKLMEMFDANFKLMNPILNFFPFLQHIPGDPFKAKQILRNADTVYAFIWELVQEHDNSMDDTYSRDYIDAYLKEKKERQSDQSNTFTDFQMLRSIGDLFSAGTETTTTSIRWAVLFLLYNPDVKERMVAEIHDVVGTSRFPNLGDKENMPYSEAVVTEVIRKANVAPLGVPHSCKTDVEFRGYTIPKGAVLLLNIDSVLFDPVEFPDPEKFDPTRFLNENGKFFGREVFAAFSVGRRACLGETLARMELFLYLTTILQRFDLVPEHADRLPSLEGVLGVTHTPRPYNVRLVSRQ</sequence>
<evidence type="ECO:0000256" key="1">
    <source>
        <dbReference type="ARBA" id="ARBA00004370"/>
    </source>
</evidence>
<dbReference type="InterPro" id="IPR001128">
    <property type="entry name" value="Cyt_P450"/>
</dbReference>
<dbReference type="GO" id="GO:0006805">
    <property type="term" value="P:xenobiotic metabolic process"/>
    <property type="evidence" value="ECO:0007669"/>
    <property type="project" value="TreeGrafter"/>
</dbReference>
<comment type="similarity">
    <text evidence="2 8">Belongs to the cytochrome P450 family.</text>
</comment>
<evidence type="ECO:0000256" key="5">
    <source>
        <dbReference type="ARBA" id="ARBA00023004"/>
    </source>
</evidence>
<evidence type="ECO:0000313" key="10">
    <source>
        <dbReference type="EMBL" id="OWF43761.1"/>
    </source>
</evidence>
<dbReference type="PRINTS" id="PR00463">
    <property type="entry name" value="EP450I"/>
</dbReference>
<dbReference type="GO" id="GO:0006082">
    <property type="term" value="P:organic acid metabolic process"/>
    <property type="evidence" value="ECO:0007669"/>
    <property type="project" value="TreeGrafter"/>
</dbReference>
<dbReference type="PRINTS" id="PR00385">
    <property type="entry name" value="P450"/>
</dbReference>
<dbReference type="Pfam" id="PF00067">
    <property type="entry name" value="p450"/>
    <property type="match status" value="1"/>
</dbReference>
<dbReference type="PROSITE" id="PS00086">
    <property type="entry name" value="CYTOCHROME_P450"/>
    <property type="match status" value="1"/>
</dbReference>
<keyword evidence="7 8" id="KW-0349">Heme</keyword>
<evidence type="ECO:0000256" key="8">
    <source>
        <dbReference type="RuleBase" id="RU000461"/>
    </source>
</evidence>